<dbReference type="Gene3D" id="3.90.10.10">
    <property type="entry name" value="Cytochrome C3"/>
    <property type="match status" value="2"/>
</dbReference>
<dbReference type="PANTHER" id="PTHR35038:SF6">
    <property type="entry name" value="SURFACE LOCALIZED DECAHEME CYTOCHROME C LIPOPROTEIN"/>
    <property type="match status" value="1"/>
</dbReference>
<dbReference type="Gene3D" id="1.10.287.3080">
    <property type="match status" value="1"/>
</dbReference>
<dbReference type="NCBIfam" id="TIGR03508">
    <property type="entry name" value="decahem_SO"/>
    <property type="match status" value="1"/>
</dbReference>
<gene>
    <name evidence="3" type="ORF">HYY20_00005</name>
</gene>
<evidence type="ECO:0000259" key="2">
    <source>
        <dbReference type="Pfam" id="PF09699"/>
    </source>
</evidence>
<dbReference type="SUPFAM" id="SSF48695">
    <property type="entry name" value="Multiheme cytochromes"/>
    <property type="match status" value="1"/>
</dbReference>
<feature type="domain" description="Doubled CXXCH motif" evidence="2">
    <location>
        <begin position="144"/>
        <end position="181"/>
    </location>
</feature>
<evidence type="ECO:0000256" key="1">
    <source>
        <dbReference type="ARBA" id="ARBA00022729"/>
    </source>
</evidence>
<feature type="domain" description="Doubled CXXCH motif" evidence="2">
    <location>
        <begin position="238"/>
        <end position="275"/>
    </location>
</feature>
<dbReference type="InterPro" id="IPR010177">
    <property type="entry name" value="Paired_CXXCH_1"/>
</dbReference>
<dbReference type="EMBL" id="JACPRF010000001">
    <property type="protein sequence ID" value="MBI2875247.1"/>
    <property type="molecule type" value="Genomic_DNA"/>
</dbReference>
<protein>
    <submittedName>
        <fullName evidence="3">DmsE family decaheme c-type cytochrome</fullName>
    </submittedName>
</protein>
<name>A0A932FVG8_UNCTE</name>
<evidence type="ECO:0000313" key="3">
    <source>
        <dbReference type="EMBL" id="MBI2875247.1"/>
    </source>
</evidence>
<dbReference type="NCBIfam" id="TIGR01905">
    <property type="entry name" value="paired_CXXCH_1"/>
    <property type="match status" value="3"/>
</dbReference>
<dbReference type="GO" id="GO:0016491">
    <property type="term" value="F:oxidoreductase activity"/>
    <property type="evidence" value="ECO:0007669"/>
    <property type="project" value="TreeGrafter"/>
</dbReference>
<feature type="domain" description="Doubled CXXCH motif" evidence="2">
    <location>
        <begin position="191"/>
        <end position="231"/>
    </location>
</feature>
<reference evidence="3" key="1">
    <citation type="submission" date="2020-07" db="EMBL/GenBank/DDBJ databases">
        <title>Huge and variable diversity of episymbiotic CPR bacteria and DPANN archaea in groundwater ecosystems.</title>
        <authorList>
            <person name="He C.Y."/>
            <person name="Keren R."/>
            <person name="Whittaker M."/>
            <person name="Farag I.F."/>
            <person name="Doudna J."/>
            <person name="Cate J.H.D."/>
            <person name="Banfield J.F."/>
        </authorList>
    </citation>
    <scope>NUCLEOTIDE SEQUENCE</scope>
    <source>
        <strain evidence="3">NC_groundwater_672_Ag_B-0.1um_62_36</strain>
    </source>
</reference>
<dbReference type="InterPro" id="IPR036280">
    <property type="entry name" value="Multihaem_cyt_sf"/>
</dbReference>
<proteinExistence type="predicted"/>
<dbReference type="Pfam" id="PF09699">
    <property type="entry name" value="Paired_CXXCH_1"/>
    <property type="match status" value="3"/>
</dbReference>
<sequence>MCQAVLELKGLIFVVLGMVAGLGCAALQHPSLLTDRESPIAWSEVLVGAEYIRDEECSQCHRELVIPFQKTVHARLADFEIPEGYRKGCQSCHGPGSRHVEDRDRRKIAYYTNLSPAERDQRGQICLGCHRGSPHIHWYGSAHPMNGITCMDCHNPHKTEARRLLREEDPELCFGCHAEKQAQMNYPSRHPLREKKIQCADCHNPHDATNVSLLKETTVNQLCFRCHPEKEGPFTFEHAPVTESCTICHDPHGTTANHLLRESEPFLCMECHANHASGELSFLQDVLDVPAKREAFFTRCTQCHSQIHGTDLPGTTGRGVFTR</sequence>
<dbReference type="InterPro" id="IPR051829">
    <property type="entry name" value="Multiheme_Cytochr_ET"/>
</dbReference>
<organism evidence="3 4">
    <name type="scientific">Tectimicrobiota bacterium</name>
    <dbReference type="NCBI Taxonomy" id="2528274"/>
    <lineage>
        <taxon>Bacteria</taxon>
        <taxon>Pseudomonadati</taxon>
        <taxon>Nitrospinota/Tectimicrobiota group</taxon>
        <taxon>Candidatus Tectimicrobiota</taxon>
    </lineage>
</organism>
<comment type="caution">
    <text evidence="3">The sequence shown here is derived from an EMBL/GenBank/DDBJ whole genome shotgun (WGS) entry which is preliminary data.</text>
</comment>
<dbReference type="InterPro" id="IPR020015">
    <property type="entry name" value="Decahaem_cyt-c_DmsE"/>
</dbReference>
<evidence type="ECO:0000313" key="4">
    <source>
        <dbReference type="Proteomes" id="UP000769766"/>
    </source>
</evidence>
<dbReference type="PANTHER" id="PTHR35038">
    <property type="entry name" value="DISSIMILATORY SULFITE REDUCTASE SIRA"/>
    <property type="match status" value="1"/>
</dbReference>
<dbReference type="AlphaFoldDB" id="A0A932FVG8"/>
<dbReference type="Proteomes" id="UP000769766">
    <property type="component" value="Unassembled WGS sequence"/>
</dbReference>
<keyword evidence="1" id="KW-0732">Signal</keyword>
<accession>A0A932FVG8</accession>